<keyword evidence="7" id="KW-0507">mRNA processing</keyword>
<dbReference type="GO" id="GO:0044423">
    <property type="term" value="C:virion component"/>
    <property type="evidence" value="ECO:0007669"/>
    <property type="project" value="UniProtKB-KW"/>
</dbReference>
<keyword evidence="6" id="KW-0489">Methyltransferase</keyword>
<keyword evidence="10" id="KW-0548">Nucleotidyltransferase</keyword>
<dbReference type="GO" id="GO:0004482">
    <property type="term" value="F:mRNA 5'-cap (guanine-N7-)-methyltransferase activity"/>
    <property type="evidence" value="ECO:0007669"/>
    <property type="project" value="InterPro"/>
</dbReference>
<dbReference type="InterPro" id="IPR039530">
    <property type="entry name" value="L_methyltransferase_rhabdo"/>
</dbReference>
<evidence type="ECO:0000256" key="12">
    <source>
        <dbReference type="ARBA" id="ARBA00022801"/>
    </source>
</evidence>
<reference evidence="29" key="1">
    <citation type="submission" date="2017-11" db="EMBL/GenBank/DDBJ databases">
        <title>Novel RNA viruses within plant parasitic cyst nematodes.</title>
        <authorList>
            <person name="Ruark C.L."/>
            <person name="Gardner M."/>
            <person name="Mitchum M.G."/>
            <person name="Davis E.L."/>
            <person name="Sit T.L."/>
        </authorList>
    </citation>
    <scope>NUCLEOTIDE SEQUENCE</scope>
    <source>
        <strain evidence="29">6232814-16N</strain>
    </source>
</reference>
<comment type="catalytic activity">
    <reaction evidence="19">
        <text>a 5'-end (5'-triphosphoguanosine)-(2'-O-methyladenylyl)-adenylyl-cytidylyl-adenosine in mRNA + S-adenosyl-L-methionine = a 5'-end (N(7)-methyl 5'-triphosphoguanosine)-(2'-O-methyladenylyl)-adenylyl-cytidylyl-adenosine in mRNA + S-adenosyl-L-homocysteine</text>
        <dbReference type="Rhea" id="RHEA:65440"/>
        <dbReference type="Rhea" id="RHEA-COMP:16798"/>
        <dbReference type="Rhea" id="RHEA-COMP:16801"/>
        <dbReference type="ChEBI" id="CHEBI:57856"/>
        <dbReference type="ChEBI" id="CHEBI:59789"/>
        <dbReference type="ChEBI" id="CHEBI:156482"/>
        <dbReference type="ChEBI" id="CHEBI:156483"/>
    </reaction>
</comment>
<keyword evidence="12" id="KW-0378">Hydrolase</keyword>
<comment type="catalytic activity">
    <reaction evidence="25">
        <text>a 5'-end (5'-triphosphoguanosine)-adenylyl-adenylyl-cytidylyl-adenosine in mRNA + 2 S-adenosyl-L-methionine = a 5'-end (N(7)-methyl 5'-triphosphoguanosine)-(2'-O-methyladenylyl)-adenylyl-cytidylyl-adenosine in mRNA + 2 S-adenosyl-L-homocysteine + H(+)</text>
        <dbReference type="Rhea" id="RHEA:65376"/>
        <dbReference type="Rhea" id="RHEA-COMP:16797"/>
        <dbReference type="Rhea" id="RHEA-COMP:16798"/>
        <dbReference type="ChEBI" id="CHEBI:15378"/>
        <dbReference type="ChEBI" id="CHEBI:57856"/>
        <dbReference type="ChEBI" id="CHEBI:59789"/>
        <dbReference type="ChEBI" id="CHEBI:156483"/>
        <dbReference type="ChEBI" id="CHEBI:156484"/>
        <dbReference type="EC" id="2.1.1.375"/>
    </reaction>
</comment>
<dbReference type="InterPro" id="IPR026890">
    <property type="entry name" value="Mononeg_mRNAcap"/>
</dbReference>
<evidence type="ECO:0000256" key="3">
    <source>
        <dbReference type="ARBA" id="ARBA00012582"/>
    </source>
</evidence>
<protein>
    <recommendedName>
        <fullName evidence="4">RNA-directed RNA polymerase L</fullName>
        <ecNumber evidence="20">2.1.1.375</ecNumber>
        <ecNumber evidence="2">2.7.7.48</ecNumber>
        <ecNumber evidence="3">2.7.7.88</ecNumber>
    </recommendedName>
    <alternativeName>
        <fullName evidence="21">Large structural protein</fullName>
    </alternativeName>
    <alternativeName>
        <fullName evidence="23">Replicase</fullName>
    </alternativeName>
    <alternativeName>
        <fullName evidence="22">Transcriptase</fullName>
    </alternativeName>
</protein>
<dbReference type="InterPro" id="IPR014023">
    <property type="entry name" value="Mononeg_RNA_pol_cat"/>
</dbReference>
<keyword evidence="5 29" id="KW-0696">RNA-directed RNA polymerase</keyword>
<evidence type="ECO:0000256" key="22">
    <source>
        <dbReference type="ARBA" id="ARBA00030436"/>
    </source>
</evidence>
<comment type="catalytic activity">
    <reaction evidence="18">
        <text>a 5'-end triphospho-adenylyl-adenylyl-cytidylyl-adenosine in mRNA + GDP + H(+) = a 5'-end (5'-triphosphoguanosine)-adenylyl-adenylyl-cytidylyl-adenosine in mRNA + diphosphate</text>
        <dbReference type="Rhea" id="RHEA:65436"/>
        <dbReference type="Rhea" id="RHEA-COMP:16797"/>
        <dbReference type="Rhea" id="RHEA-COMP:16799"/>
        <dbReference type="ChEBI" id="CHEBI:15378"/>
        <dbReference type="ChEBI" id="CHEBI:33019"/>
        <dbReference type="ChEBI" id="CHEBI:58189"/>
        <dbReference type="ChEBI" id="CHEBI:156484"/>
        <dbReference type="ChEBI" id="CHEBI:156503"/>
        <dbReference type="EC" id="2.7.7.88"/>
    </reaction>
</comment>
<evidence type="ECO:0000256" key="25">
    <source>
        <dbReference type="ARBA" id="ARBA00047370"/>
    </source>
</evidence>
<evidence type="ECO:0000313" key="29">
    <source>
        <dbReference type="EMBL" id="AVK42875.1"/>
    </source>
</evidence>
<name>A0A2P1CXW0_9MONO</name>
<evidence type="ECO:0000256" key="4">
    <source>
        <dbReference type="ARBA" id="ARBA00018602"/>
    </source>
</evidence>
<dbReference type="Pfam" id="PF00946">
    <property type="entry name" value="Mononeg_RNA_pol"/>
    <property type="match status" value="1"/>
</dbReference>
<comment type="catalytic activity">
    <reaction evidence="26">
        <text>GTP + H2O = GDP + phosphate + H(+)</text>
        <dbReference type="Rhea" id="RHEA:19669"/>
        <dbReference type="ChEBI" id="CHEBI:15377"/>
        <dbReference type="ChEBI" id="CHEBI:15378"/>
        <dbReference type="ChEBI" id="CHEBI:37565"/>
        <dbReference type="ChEBI" id="CHEBI:43474"/>
        <dbReference type="ChEBI" id="CHEBI:58189"/>
    </reaction>
</comment>
<evidence type="ECO:0000256" key="26">
    <source>
        <dbReference type="ARBA" id="ARBA00048548"/>
    </source>
</evidence>
<dbReference type="Pfam" id="PF14314">
    <property type="entry name" value="Methyltrans_Mon_2nd"/>
    <property type="match status" value="1"/>
</dbReference>
<evidence type="ECO:0000256" key="9">
    <source>
        <dbReference type="ARBA" id="ARBA00022691"/>
    </source>
</evidence>
<evidence type="ECO:0000256" key="15">
    <source>
        <dbReference type="ARBA" id="ARBA00022953"/>
    </source>
</evidence>
<evidence type="ECO:0000256" key="10">
    <source>
        <dbReference type="ARBA" id="ARBA00022695"/>
    </source>
</evidence>
<dbReference type="EC" id="2.1.1.375" evidence="20"/>
<keyword evidence="13" id="KW-0067">ATP-binding</keyword>
<evidence type="ECO:0000256" key="11">
    <source>
        <dbReference type="ARBA" id="ARBA00022741"/>
    </source>
</evidence>
<dbReference type="PROSITE" id="PS51590">
    <property type="entry name" value="SAM_MT_MNV_L"/>
    <property type="match status" value="1"/>
</dbReference>
<dbReference type="EC" id="2.7.7.88" evidence="3"/>
<evidence type="ECO:0000256" key="20">
    <source>
        <dbReference type="ARBA" id="ARBA00026099"/>
    </source>
</evidence>
<comment type="catalytic activity">
    <reaction evidence="24">
        <text>a 5'-end (5'-triphosphoguanosine)-adenylyl-adenylyl-cytidylyl-adenosine in mRNA + S-adenosyl-L-methionine = a 5'-end (5'-triphosphoguanosine)-(2'-O-methyladenylyl)-adenylyl-cytidylyl-adenosine in mRNA + S-adenosyl-L-homocysteine + H(+)</text>
        <dbReference type="Rhea" id="RHEA:65380"/>
        <dbReference type="Rhea" id="RHEA-COMP:16797"/>
        <dbReference type="Rhea" id="RHEA-COMP:16801"/>
        <dbReference type="ChEBI" id="CHEBI:15378"/>
        <dbReference type="ChEBI" id="CHEBI:57856"/>
        <dbReference type="ChEBI" id="CHEBI:59789"/>
        <dbReference type="ChEBI" id="CHEBI:156482"/>
        <dbReference type="ChEBI" id="CHEBI:156484"/>
    </reaction>
</comment>
<evidence type="ECO:0000256" key="24">
    <source>
        <dbReference type="ARBA" id="ARBA00047332"/>
    </source>
</evidence>
<keyword evidence="9" id="KW-0949">S-adenosyl-L-methionine</keyword>
<evidence type="ECO:0000259" key="28">
    <source>
        <dbReference type="PROSITE" id="PS51590"/>
    </source>
</evidence>
<evidence type="ECO:0000259" key="27">
    <source>
        <dbReference type="PROSITE" id="PS50526"/>
    </source>
</evidence>
<keyword evidence="14" id="KW-0946">Virion</keyword>
<evidence type="ECO:0000256" key="6">
    <source>
        <dbReference type="ARBA" id="ARBA00022603"/>
    </source>
</evidence>
<evidence type="ECO:0000256" key="23">
    <source>
        <dbReference type="ARBA" id="ARBA00031012"/>
    </source>
</evidence>
<keyword evidence="11" id="KW-0547">Nucleotide-binding</keyword>
<evidence type="ECO:0000256" key="19">
    <source>
        <dbReference type="ARBA" id="ARBA00024499"/>
    </source>
</evidence>
<dbReference type="GO" id="GO:0005524">
    <property type="term" value="F:ATP binding"/>
    <property type="evidence" value="ECO:0007669"/>
    <property type="project" value="UniProtKB-KW"/>
</dbReference>
<feature type="domain" description="RdRp catalytic" evidence="27">
    <location>
        <begin position="581"/>
        <end position="761"/>
    </location>
</feature>
<evidence type="ECO:0000256" key="8">
    <source>
        <dbReference type="ARBA" id="ARBA00022679"/>
    </source>
</evidence>
<evidence type="ECO:0000256" key="17">
    <source>
        <dbReference type="ARBA" id="ARBA00023268"/>
    </source>
</evidence>
<evidence type="ECO:0000256" key="13">
    <source>
        <dbReference type="ARBA" id="ARBA00022840"/>
    </source>
</evidence>
<accession>A0A2P1CXW0</accession>
<keyword evidence="16" id="KW-0506">mRNA capping</keyword>
<evidence type="ECO:0000256" key="18">
    <source>
        <dbReference type="ARBA" id="ARBA00024494"/>
    </source>
</evidence>
<keyword evidence="8" id="KW-0808">Transferase</keyword>
<dbReference type="InterPro" id="IPR025786">
    <property type="entry name" value="Mononega_L_MeTrfase"/>
</dbReference>
<evidence type="ECO:0000256" key="14">
    <source>
        <dbReference type="ARBA" id="ARBA00022844"/>
    </source>
</evidence>
<keyword evidence="15" id="KW-0693">Viral RNA replication</keyword>
<evidence type="ECO:0000256" key="5">
    <source>
        <dbReference type="ARBA" id="ARBA00022484"/>
    </source>
</evidence>
<dbReference type="GO" id="GO:0003968">
    <property type="term" value="F:RNA-directed RNA polymerase activity"/>
    <property type="evidence" value="ECO:0007669"/>
    <property type="project" value="UniProtKB-KW"/>
</dbReference>
<evidence type="ECO:0000256" key="1">
    <source>
        <dbReference type="ARBA" id="ARBA00004328"/>
    </source>
</evidence>
<dbReference type="GO" id="GO:0016787">
    <property type="term" value="F:hydrolase activity"/>
    <property type="evidence" value="ECO:0007669"/>
    <property type="project" value="UniProtKB-KW"/>
</dbReference>
<dbReference type="Pfam" id="PF14318">
    <property type="entry name" value="Mononeg_mRNAcap"/>
    <property type="match status" value="1"/>
</dbReference>
<organism evidence="29">
    <name type="scientific">Soybean cyst nematode nyami-like virus</name>
    <dbReference type="NCBI Taxonomy" id="2107712"/>
    <lineage>
        <taxon>Viruses</taxon>
        <taxon>Riboviria</taxon>
        <taxon>Orthornavirae</taxon>
        <taxon>Negarnaviricota</taxon>
        <taxon>Haploviricotina</taxon>
        <taxon>Monjiviricetes</taxon>
        <taxon>Mononegavirales</taxon>
        <taxon>Nyamiviridae</taxon>
    </lineage>
</organism>
<dbReference type="PROSITE" id="PS50526">
    <property type="entry name" value="RDRP_SSRNA_NEG_NONSEG"/>
    <property type="match status" value="1"/>
</dbReference>
<evidence type="ECO:0000256" key="16">
    <source>
        <dbReference type="ARBA" id="ARBA00023042"/>
    </source>
</evidence>
<dbReference type="EC" id="2.7.7.48" evidence="2"/>
<dbReference type="InterPro" id="IPR029063">
    <property type="entry name" value="SAM-dependent_MTases_sf"/>
</dbReference>
<dbReference type="Gene3D" id="3.40.50.150">
    <property type="entry name" value="Vaccinia Virus protein VP39"/>
    <property type="match status" value="1"/>
</dbReference>
<dbReference type="EMBL" id="MG550267">
    <property type="protein sequence ID" value="AVK42875.1"/>
    <property type="molecule type" value="Viral_cRNA"/>
</dbReference>
<evidence type="ECO:0000256" key="2">
    <source>
        <dbReference type="ARBA" id="ARBA00012494"/>
    </source>
</evidence>
<evidence type="ECO:0000256" key="21">
    <source>
        <dbReference type="ARBA" id="ARBA00030285"/>
    </source>
</evidence>
<feature type="domain" description="Mononegavirus-type SAM-dependent 2'-O-MTase" evidence="28">
    <location>
        <begin position="1630"/>
        <end position="1829"/>
    </location>
</feature>
<evidence type="ECO:0000256" key="7">
    <source>
        <dbReference type="ARBA" id="ARBA00022664"/>
    </source>
</evidence>
<comment type="subcellular location">
    <subcellularLocation>
        <location evidence="1">Virion</location>
    </subcellularLocation>
</comment>
<sequence length="2064" mass="232068">MCKSMENQSADPLDPLTGFLEQHTPARRSPIYRQDMHLANALLYTEIDFLWQFKNRPRQWFSHRTLSAACRQVPPQWVQDRNMTIPVIQLTTLLSQSCKPERKSADLLRKQIGVATKAWKWGRAMVLQGDDPLNVDQLTTECTRLASDPTVLHLLAIRNETRRIIKTAGKRNNDVKLTAGDIEFSFSGNLGLWWNGTTPNLDPWATFCCLNDICSGRFTTYLYSRIADILDPHPAGQRAPLVLRTFREMDSAVHRHGNMAYDLFKVLPSLVIGRFLSEEEPETGVAFLETLLKGLDEKKPLSKEPLTITFTTFDTKHETALYLELAGLWKCAGHPIIDVTAGIKKVHERGGYMTPGISAAAEGIGHEFKYQFCLEYWQRHKKWPPLRMTTETAPLLRTAYAKGTWPSGRIAPSDFSTVRFEKLFNFDYNPDLLELIEDKSIIPELAAWPDEYSRAARLTLHGREPRLATTRNQTKRLVMAYLCDPEPSLKRVIETIEETGCLHRSDLVIVLIFKERELKREGRLFAKATFPARLFQAGTERAVSNDILPYFPYQSMTLTEQQLANRLAIYSDQLKPTAIRKFVAIVLDFSGWNLRFRHETMSPLYRAFDDLYGFRNVFKYSQLLPLSSVILIKDEFRPPKMNTTTGLPEPCLTSWFGNESWFEGMRQKPWTLATMMLILGIARELKTHVSLTGQGDNQVILLSIPADSELRLLRQSPLQYAKSFLHKLTAKCDAAGIQLKPEETWISSRILEYARQYYIDGVQVPSTLKRMTRLHSLTNEDFPTLASDVSTVYSAGCSAANLSTSPDAVFLMTSIEALEAIHYRWPEFVEKADPDYLAVLLSTNRTLGGLPCSLYPDFLVRSLPDPLTNNISLHHVIWNLTPPARTALWNMRPLPSRHVDPAMLVRDPVSLPLLIPVQAENFIRRSLERTLRTVAINKMVVRLLDHDADIAETNLIQDLLAIHPFNPKVAHELYLLSNVGLRVKLLGRFYKARSLAQASSTDVSTITTIVKQHEDRSLQFYTARQLGQAPDYQPIDLFKGATLHPTGWCSTQIARQLRQEWWGIRIEGVTQAPPWEQTYVCRFSTIPSRLLSSTLLYDVVYSPDTKSPRDLLWSRGRMIPYLGSQTREKYKKPVLQTAEVGTLLSSIKRIVTVFEWLRNFSDDHMVLLRDSLLSEKTDIGIHDLELVAPRVYGGCPTHRLHARAVPSGSSLCGVMTFSTHLRFSSSGATAFARSTDNYTIMFQQLFLYATANLALRSAANQPTQGEWGQIILCPGCTEFIPDTRVSLLRPPAYPGIHCFNKITTLTLKTQLPGLAPTAINSRVEAASLIAYRAVTAMESEDALQAYTYEHPEATSPGTLYPLADIARADFKTILACIASYMDTLTSLTTSQPMTDQDTPEEQAFLELYLAPELILDPRTLPLQTLARATHCSGRTWELFQICPTLARTHNSTVTIKGVSHLLLQALRVLRQNRGAPAFLTANIVPFDVPPAVFIRQWQRAIVALHPQSRMLLAALRRCTPSFTNVELSMANPFGILTDLKNEGVLSEAETTQLAAYMPQRTRPEGIVIDDLRQLPADIPLVHPTRLRLPPYADNCLLIKVEVINDPAEESAYIPAAPQRGERQRLCHLARPVGNISTSISKILDVLAACADISIAQVGLAVTLAEGAGSILSGLLHLYPTLFGFYNSLLPGTDRGDDPCVYYPPTVMADQCGLCDRLFGIDEMRAGHRDLTQPETIDKIVDAVKRQSFSVSVITMDAEVTDQSTYSQLMFSTLEIIRRLAQPLTVLVIKLFLLTDEVNLLISVIRQSFGVMYLMKPPASDRDSTELYLVAQHFYAERWPSTPTTTRGGNDAVRRFCAARERLLRLSHEDYVELLMSDGVRLFRAIEECPCLSTARSAMANLGVSSLTDQPINDLERLGVSLTKAIIDLPFATYESVDSHALLKHVAYRKNVSHIQAALTRLAEVDLALALLTCAPRELATTLADLTQQTQPPSIHYHVKKQRRVCRGATCTGNLIRVEEPTSKLIGQILRSVLHIYPLCHPVPTARRSRHLHATVGRALPMQGR</sequence>
<keyword evidence="17" id="KW-0511">Multifunctional enzyme</keyword>
<proteinExistence type="predicted"/>